<protein>
    <submittedName>
        <fullName evidence="6">Tyrosine-type recombinase/integrase</fullName>
    </submittedName>
</protein>
<sequence length="338" mass="39792">MLRKGKKIVQRRTSINPIASNEVTMTLSQAFDFVYSQKQSEGLREKTLHGYKVLYPYFTKWIGETYPEVTCINQVTSELVRNYINYLRFDKVNQKTGELGLSPYSINVKIRMLKSFFNVLHREEIIERNPITGIKLLKVDEDVFQPLTNEEIKRLLSTPNVEYYAQFRDLVAMYLMLDTGIRSSELFAMKISYVDFKSRCIILSGTVTKNRKPRVLPLSNQVLRLVMELIQEVKTNFDTEYLFVSNFGERYMPNSFRKRLHNYKTLAGIDKRLSPHSLRHQFCRDYIMNGGDVFSLQRIAGHSDIQTTRKYIQFTTEDIQRKHTEFSPIARLRGKYRK</sequence>
<gene>
    <name evidence="6" type="ORF">ACFOZ1_08030</name>
</gene>
<reference evidence="7" key="1">
    <citation type="journal article" date="2019" name="Int. J. Syst. Evol. Microbiol.">
        <title>The Global Catalogue of Microorganisms (GCM) 10K type strain sequencing project: providing services to taxonomists for standard genome sequencing and annotation.</title>
        <authorList>
            <consortium name="The Broad Institute Genomics Platform"/>
            <consortium name="The Broad Institute Genome Sequencing Center for Infectious Disease"/>
            <person name="Wu L."/>
            <person name="Ma J."/>
        </authorList>
    </citation>
    <scope>NUCLEOTIDE SEQUENCE [LARGE SCALE GENOMIC DNA]</scope>
    <source>
        <strain evidence="7">KACC 14058</strain>
    </source>
</reference>
<accession>A0ABV8VUZ8</accession>
<feature type="domain" description="Tyr recombinase" evidence="4">
    <location>
        <begin position="142"/>
        <end position="324"/>
    </location>
</feature>
<dbReference type="PROSITE" id="PS51898">
    <property type="entry name" value="TYR_RECOMBINASE"/>
    <property type="match status" value="1"/>
</dbReference>
<dbReference type="InterPro" id="IPR044068">
    <property type="entry name" value="CB"/>
</dbReference>
<dbReference type="InterPro" id="IPR013762">
    <property type="entry name" value="Integrase-like_cat_sf"/>
</dbReference>
<dbReference type="InterPro" id="IPR002104">
    <property type="entry name" value="Integrase_catalytic"/>
</dbReference>
<feature type="domain" description="Core-binding (CB)" evidence="5">
    <location>
        <begin position="25"/>
        <end position="121"/>
    </location>
</feature>
<dbReference type="EMBL" id="JBHSDV010000002">
    <property type="protein sequence ID" value="MFC4387762.1"/>
    <property type="molecule type" value="Genomic_DNA"/>
</dbReference>
<dbReference type="InterPro" id="IPR050090">
    <property type="entry name" value="Tyrosine_recombinase_XerCD"/>
</dbReference>
<dbReference type="PROSITE" id="PS51900">
    <property type="entry name" value="CB"/>
    <property type="match status" value="1"/>
</dbReference>
<proteinExistence type="predicted"/>
<dbReference type="CDD" id="cd00397">
    <property type="entry name" value="DNA_BRE_C"/>
    <property type="match status" value="1"/>
</dbReference>
<dbReference type="Gene3D" id="1.10.443.10">
    <property type="entry name" value="Intergrase catalytic core"/>
    <property type="match status" value="1"/>
</dbReference>
<keyword evidence="7" id="KW-1185">Reference proteome</keyword>
<evidence type="ECO:0000256" key="3">
    <source>
        <dbReference type="PROSITE-ProRule" id="PRU01248"/>
    </source>
</evidence>
<evidence type="ECO:0000259" key="5">
    <source>
        <dbReference type="PROSITE" id="PS51900"/>
    </source>
</evidence>
<dbReference type="Gene3D" id="1.10.150.130">
    <property type="match status" value="1"/>
</dbReference>
<name>A0ABV8VUZ8_9BACI</name>
<comment type="caution">
    <text evidence="6">The sequence shown here is derived from an EMBL/GenBank/DDBJ whole genome shotgun (WGS) entry which is preliminary data.</text>
</comment>
<keyword evidence="2" id="KW-0233">DNA recombination</keyword>
<dbReference type="InterPro" id="IPR025269">
    <property type="entry name" value="SAM-like_dom"/>
</dbReference>
<evidence type="ECO:0000256" key="1">
    <source>
        <dbReference type="ARBA" id="ARBA00023125"/>
    </source>
</evidence>
<evidence type="ECO:0000259" key="4">
    <source>
        <dbReference type="PROSITE" id="PS51898"/>
    </source>
</evidence>
<dbReference type="Pfam" id="PF13102">
    <property type="entry name" value="Phage_int_SAM_5"/>
    <property type="match status" value="1"/>
</dbReference>
<dbReference type="PANTHER" id="PTHR30349">
    <property type="entry name" value="PHAGE INTEGRASE-RELATED"/>
    <property type="match status" value="1"/>
</dbReference>
<keyword evidence="1 3" id="KW-0238">DNA-binding</keyword>
<dbReference type="Pfam" id="PF00589">
    <property type="entry name" value="Phage_integrase"/>
    <property type="match status" value="1"/>
</dbReference>
<dbReference type="InterPro" id="IPR010998">
    <property type="entry name" value="Integrase_recombinase_N"/>
</dbReference>
<dbReference type="InterPro" id="IPR011010">
    <property type="entry name" value="DNA_brk_join_enz"/>
</dbReference>
<evidence type="ECO:0000313" key="6">
    <source>
        <dbReference type="EMBL" id="MFC4387762.1"/>
    </source>
</evidence>
<dbReference type="RefSeq" id="WP_390198230.1">
    <property type="nucleotide sequence ID" value="NZ_JBHSDV010000002.1"/>
</dbReference>
<evidence type="ECO:0000313" key="7">
    <source>
        <dbReference type="Proteomes" id="UP001595880"/>
    </source>
</evidence>
<dbReference type="Proteomes" id="UP001595880">
    <property type="component" value="Unassembled WGS sequence"/>
</dbReference>
<organism evidence="6 7">
    <name type="scientific">Gracilibacillus marinus</name>
    <dbReference type="NCBI Taxonomy" id="630535"/>
    <lineage>
        <taxon>Bacteria</taxon>
        <taxon>Bacillati</taxon>
        <taxon>Bacillota</taxon>
        <taxon>Bacilli</taxon>
        <taxon>Bacillales</taxon>
        <taxon>Bacillaceae</taxon>
        <taxon>Gracilibacillus</taxon>
    </lineage>
</organism>
<evidence type="ECO:0000256" key="2">
    <source>
        <dbReference type="ARBA" id="ARBA00023172"/>
    </source>
</evidence>
<dbReference type="SUPFAM" id="SSF56349">
    <property type="entry name" value="DNA breaking-rejoining enzymes"/>
    <property type="match status" value="1"/>
</dbReference>